<dbReference type="Proteomes" id="UP000001610">
    <property type="component" value="Unassembled WGS sequence"/>
</dbReference>
<dbReference type="RefSeq" id="XP_006665790.1">
    <property type="nucleotide sequence ID" value="XM_006665727.1"/>
</dbReference>
<sequence>MTSHLTADCPLLLVACHPSANSEDQDMHPNTHQRPKHHQIRTTLAHRASADSCIPASGDQACLSLSERTAQRFRCFQQWHAPLSEVIGILVTYYCEHQLAADPGPQKSQHRLFHHCLWSPWQLLGFLVGKLACRTGDLSPYAGSVSSPGGSRGGGVGYRALGTVLQATEPPTVGPVGPHHCCQTLLAVVMAPTFLPHPQPTVSAYNYEVQSVRRPITTLSDNRARGILPKRSSTRQVGTPPQKTARHEREKGQYGLCQTCYHHSAAFCHRRVVPVTSGQVGLRQTRSVPPSGFCDVCPWDLRTPPYRRLCQPQLSTVTTHRPLETPDCGVAYHPGSSAAN</sequence>
<dbReference type="GeneID" id="18162602"/>
<keyword evidence="2" id="KW-1185">Reference proteome</keyword>
<reference evidence="1 2" key="1">
    <citation type="journal article" date="2011" name="Genome Biol.">
        <title>Genome sequence of the insect pathogenic fungus Cordyceps militaris, a valued traditional Chinese medicine.</title>
        <authorList>
            <person name="Zheng P."/>
            <person name="Xia Y."/>
            <person name="Xiao G."/>
            <person name="Xiong C."/>
            <person name="Hu X."/>
            <person name="Zhang S."/>
            <person name="Zheng H."/>
            <person name="Huang Y."/>
            <person name="Zhou Y."/>
            <person name="Wang S."/>
            <person name="Zhao G.P."/>
            <person name="Liu X."/>
            <person name="St Leger R.J."/>
            <person name="Wang C."/>
        </authorList>
    </citation>
    <scope>NUCLEOTIDE SEQUENCE [LARGE SCALE GENOMIC DNA]</scope>
    <source>
        <strain evidence="1 2">CM01</strain>
    </source>
</reference>
<accession>G3J4U6</accession>
<dbReference type="InParanoid" id="G3J4U6"/>
<dbReference type="AlphaFoldDB" id="G3J4U6"/>
<dbReference type="EMBL" id="JH126399">
    <property type="protein sequence ID" value="EGX95913.1"/>
    <property type="molecule type" value="Genomic_DNA"/>
</dbReference>
<gene>
    <name evidence="1" type="ORF">CCM_00567</name>
</gene>
<name>G3J4U6_CORMM</name>
<dbReference type="KEGG" id="cmt:CCM_00567"/>
<protein>
    <submittedName>
        <fullName evidence="1">Uncharacterized protein</fullName>
    </submittedName>
</protein>
<proteinExistence type="predicted"/>
<evidence type="ECO:0000313" key="1">
    <source>
        <dbReference type="EMBL" id="EGX95913.1"/>
    </source>
</evidence>
<organism evidence="1 2">
    <name type="scientific">Cordyceps militaris (strain CM01)</name>
    <name type="common">Caterpillar fungus</name>
    <dbReference type="NCBI Taxonomy" id="983644"/>
    <lineage>
        <taxon>Eukaryota</taxon>
        <taxon>Fungi</taxon>
        <taxon>Dikarya</taxon>
        <taxon>Ascomycota</taxon>
        <taxon>Pezizomycotina</taxon>
        <taxon>Sordariomycetes</taxon>
        <taxon>Hypocreomycetidae</taxon>
        <taxon>Hypocreales</taxon>
        <taxon>Cordycipitaceae</taxon>
        <taxon>Cordyceps</taxon>
    </lineage>
</organism>
<dbReference type="HOGENOM" id="CLU_816402_0_0_1"/>
<evidence type="ECO:0000313" key="2">
    <source>
        <dbReference type="Proteomes" id="UP000001610"/>
    </source>
</evidence>
<dbReference type="VEuPathDB" id="FungiDB:CCM_00567"/>